<keyword evidence="1" id="KW-1133">Transmembrane helix</keyword>
<feature type="transmembrane region" description="Helical" evidence="1">
    <location>
        <begin position="175"/>
        <end position="193"/>
    </location>
</feature>
<protein>
    <recommendedName>
        <fullName evidence="4">ABC transporter permease</fullName>
    </recommendedName>
</protein>
<comment type="caution">
    <text evidence="2">The sequence shown here is derived from an EMBL/GenBank/DDBJ whole genome shotgun (WGS) entry which is preliminary data.</text>
</comment>
<evidence type="ECO:0000313" key="3">
    <source>
        <dbReference type="Proteomes" id="UP000573001"/>
    </source>
</evidence>
<keyword evidence="1" id="KW-0812">Transmembrane</keyword>
<dbReference type="Proteomes" id="UP000573001">
    <property type="component" value="Unassembled WGS sequence"/>
</dbReference>
<feature type="transmembrane region" description="Helical" evidence="1">
    <location>
        <begin position="589"/>
        <end position="616"/>
    </location>
</feature>
<proteinExistence type="predicted"/>
<dbReference type="EMBL" id="JABMCE010000084">
    <property type="protein sequence ID" value="NUU14868.1"/>
    <property type="molecule type" value="Genomic_DNA"/>
</dbReference>
<gene>
    <name evidence="2" type="ORF">HP507_13625</name>
</gene>
<evidence type="ECO:0000256" key="1">
    <source>
        <dbReference type="SAM" id="Phobius"/>
    </source>
</evidence>
<dbReference type="RefSeq" id="WP_175352334.1">
    <property type="nucleotide sequence ID" value="NZ_BAAAWQ010000001.1"/>
</dbReference>
<organism evidence="2 3">
    <name type="scientific">Curtobacterium pusillum</name>
    <dbReference type="NCBI Taxonomy" id="69373"/>
    <lineage>
        <taxon>Bacteria</taxon>
        <taxon>Bacillati</taxon>
        <taxon>Actinomycetota</taxon>
        <taxon>Actinomycetes</taxon>
        <taxon>Micrococcales</taxon>
        <taxon>Microbacteriaceae</taxon>
        <taxon>Curtobacterium</taxon>
    </lineage>
</organism>
<keyword evidence="1" id="KW-0472">Membrane</keyword>
<evidence type="ECO:0008006" key="4">
    <source>
        <dbReference type="Google" id="ProtNLM"/>
    </source>
</evidence>
<feature type="transmembrane region" description="Helical" evidence="1">
    <location>
        <begin position="636"/>
        <end position="660"/>
    </location>
</feature>
<feature type="transmembrane region" description="Helical" evidence="1">
    <location>
        <begin position="545"/>
        <end position="568"/>
    </location>
</feature>
<keyword evidence="3" id="KW-1185">Reference proteome</keyword>
<sequence length="674" mass="70197">MTVRPVMLAYGIPPLLAFVLGFFGLVQVNEAGVVGASAVVTASAGPETGSNQRVVNALERVARTEGATIARVVADRAAPTTRRAVLVTDAPTSRGEAWLRDGAPDFSRSMTTEVRPMSVLDEYDPTGSYDVFGDERARKATMAALADVGYEVTSERLPWLQRVGVTDGVTSTTGLVGALTLGCVILCLTGTIGSPRRSAIRRLHGWSAGRVLLAELSDARAGVLVVAVGTPVVTAGLWVYNGLTSATTLAAAVAALWAALLLPVLASHVIGTLLAYRRPMVGSLRGARPGGLVAVVAQAARVPALLLLVAAVFELTGAVAVARAGTAERDLRAAGDTVQLWVTPDPRPIGTQRYWDRIGEFAGHAIAHRDALLSATVEVSTGRGRTTVPAVVVDPGYLRLRDVRAADGTRVTAGDRVSVWLPADSDLARGPLVRSLSEWELRDAPAPVRQDIAGGRLAPQELYSYPGDSVARSWFDDAVLVVVPEPAEAFSADQLGSWLSTGDVVFTNRAAAERSIRPSGLASEFSAVVAVGQVAAEQARRAATAVIIGGATVASSSVVGLVLALLATTAHRRRHGRALFARFASGAPFLRVDTGLLAMEAALLMMATVVAINRWWDQRPDGTGRNSVLDPVAQSAGTAGALAALALVALSAASVVALAVTARNVTRTRGNGSR</sequence>
<feature type="transmembrane region" description="Helical" evidence="1">
    <location>
        <begin position="246"/>
        <end position="270"/>
    </location>
</feature>
<accession>A0ABX2MBR5</accession>
<evidence type="ECO:0000313" key="2">
    <source>
        <dbReference type="EMBL" id="NUU14868.1"/>
    </source>
</evidence>
<reference evidence="2 3" key="1">
    <citation type="submission" date="2020-05" db="EMBL/GenBank/DDBJ databases">
        <title>Genome Sequencing of Type Strains.</title>
        <authorList>
            <person name="Lemaire J.F."/>
            <person name="Inderbitzin P."/>
            <person name="Gregorio O.A."/>
            <person name="Collins S.B."/>
            <person name="Wespe N."/>
            <person name="Knight-Connoni V."/>
        </authorList>
    </citation>
    <scope>NUCLEOTIDE SEQUENCE [LARGE SCALE GENOMIC DNA]</scope>
    <source>
        <strain evidence="2 3">ATCC 19096</strain>
    </source>
</reference>
<name>A0ABX2MBR5_9MICO</name>
<feature type="transmembrane region" description="Helical" evidence="1">
    <location>
        <begin position="221"/>
        <end position="240"/>
    </location>
</feature>